<evidence type="ECO:0000259" key="3">
    <source>
        <dbReference type="Pfam" id="PF07250"/>
    </source>
</evidence>
<reference evidence="5 6" key="1">
    <citation type="submission" date="2023-12" db="EMBL/GenBank/DDBJ databases">
        <title>A high-quality genome assembly for Dillenia turbinata (Dilleniales).</title>
        <authorList>
            <person name="Chanderbali A."/>
        </authorList>
    </citation>
    <scope>NUCLEOTIDE SEQUENCE [LARGE SCALE GENOMIC DNA]</scope>
    <source>
        <strain evidence="5">LSX21</strain>
        <tissue evidence="5">Leaf</tissue>
    </source>
</reference>
<name>A0AAN8Z139_9MAGN</name>
<evidence type="ECO:0000256" key="2">
    <source>
        <dbReference type="SAM" id="Phobius"/>
    </source>
</evidence>
<dbReference type="Pfam" id="PF09118">
    <property type="entry name" value="GO-like_E_set"/>
    <property type="match status" value="1"/>
</dbReference>
<evidence type="ECO:0000313" key="5">
    <source>
        <dbReference type="EMBL" id="KAK6920611.1"/>
    </source>
</evidence>
<dbReference type="Proteomes" id="UP001370490">
    <property type="component" value="Unassembled WGS sequence"/>
</dbReference>
<dbReference type="AlphaFoldDB" id="A0AAN8Z139"/>
<dbReference type="InterPro" id="IPR009880">
    <property type="entry name" value="Glyoxal_oxidase_N"/>
</dbReference>
<feature type="domain" description="Galactose oxidase-like Early set" evidence="4">
    <location>
        <begin position="285"/>
        <end position="336"/>
    </location>
</feature>
<dbReference type="Gene3D" id="2.130.10.80">
    <property type="entry name" value="Galactose oxidase/kelch, beta-propeller"/>
    <property type="match status" value="2"/>
</dbReference>
<proteinExistence type="predicted"/>
<dbReference type="InterPro" id="IPR011043">
    <property type="entry name" value="Gal_Oxase/kelch_b-propeller"/>
</dbReference>
<evidence type="ECO:0000313" key="6">
    <source>
        <dbReference type="Proteomes" id="UP001370490"/>
    </source>
</evidence>
<protein>
    <submittedName>
        <fullName evidence="5">Glyoxal oxidase, N-terminal</fullName>
    </submittedName>
</protein>
<dbReference type="PANTHER" id="PTHR32208">
    <property type="entry name" value="SECRETED PROTEIN-RELATED"/>
    <property type="match status" value="1"/>
</dbReference>
<keyword evidence="1" id="KW-0732">Signal</keyword>
<gene>
    <name evidence="5" type="ORF">RJ641_014289</name>
</gene>
<accession>A0AAN8Z139</accession>
<dbReference type="InterPro" id="IPR037293">
    <property type="entry name" value="Gal_Oxidase_central_sf"/>
</dbReference>
<dbReference type="PANTHER" id="PTHR32208:SF54">
    <property type="entry name" value="ALDEHYDE OXIDASE GLOX-LIKE"/>
    <property type="match status" value="1"/>
</dbReference>
<dbReference type="Gene3D" id="2.60.40.10">
    <property type="entry name" value="Immunoglobulins"/>
    <property type="match status" value="1"/>
</dbReference>
<sequence length="455" mass="51765">MENMRQVLLLKIIVNSFVLLLQHVLLGRAGREGRNGYWQLLLNNTGVVAMHMALTHHNTVIMYDQTESGRSGYPSRRRTNGSRCVHGEQEDQVDSSCYAHSVEYRVSNNRIRPLRLETDTWCSSGSFLSNGTLAQTGGNDRGARRTRYFTPCEHRAHRAAKRGKFLKALSSCGRMVITGDEHKWEMENMPGPRLLNDMILLPTGERFSVLQSTSIARMYHPLAVLLPDGRVLVAGSNPNKRYTFKDVAYPTELRLEAFVLPYMESKFDQRRPGNVSIYYGNGINSIGHGEHFIVQFWLARKPSKDVVFSVYAPPFATHSVSMNQRMLRLRLKNKGGYEEDDEVAVAEQGQQAFKGVKRWSKLKKGSARKKPKLQIPGLKRFLRRNAKFFSAAKVSWSKIFRKLKESQAHVSDLFAGNYMLMQVIPSPIKSLGRSYNGHDHHLHGLSSKYAIRRLA</sequence>
<dbReference type="InterPro" id="IPR015202">
    <property type="entry name" value="GO-like_E_set"/>
</dbReference>
<keyword evidence="6" id="KW-1185">Reference proteome</keyword>
<feature type="transmembrane region" description="Helical" evidence="2">
    <location>
        <begin position="7"/>
        <end position="26"/>
    </location>
</feature>
<feature type="domain" description="Glyoxal oxidase N-terminal" evidence="3">
    <location>
        <begin position="203"/>
        <end position="262"/>
    </location>
</feature>
<keyword evidence="2" id="KW-0472">Membrane</keyword>
<keyword evidence="2" id="KW-0812">Transmembrane</keyword>
<dbReference type="Pfam" id="PF07250">
    <property type="entry name" value="Glyoxal_oxid_N"/>
    <property type="match status" value="2"/>
</dbReference>
<organism evidence="5 6">
    <name type="scientific">Dillenia turbinata</name>
    <dbReference type="NCBI Taxonomy" id="194707"/>
    <lineage>
        <taxon>Eukaryota</taxon>
        <taxon>Viridiplantae</taxon>
        <taxon>Streptophyta</taxon>
        <taxon>Embryophyta</taxon>
        <taxon>Tracheophyta</taxon>
        <taxon>Spermatophyta</taxon>
        <taxon>Magnoliopsida</taxon>
        <taxon>eudicotyledons</taxon>
        <taxon>Gunneridae</taxon>
        <taxon>Pentapetalae</taxon>
        <taxon>Dilleniales</taxon>
        <taxon>Dilleniaceae</taxon>
        <taxon>Dillenia</taxon>
    </lineage>
</organism>
<evidence type="ECO:0000256" key="1">
    <source>
        <dbReference type="ARBA" id="ARBA00022729"/>
    </source>
</evidence>
<dbReference type="InterPro" id="IPR013783">
    <property type="entry name" value="Ig-like_fold"/>
</dbReference>
<dbReference type="SUPFAM" id="SSF50965">
    <property type="entry name" value="Galactose oxidase, central domain"/>
    <property type="match status" value="1"/>
</dbReference>
<evidence type="ECO:0000259" key="4">
    <source>
        <dbReference type="Pfam" id="PF09118"/>
    </source>
</evidence>
<comment type="caution">
    <text evidence="5">The sequence shown here is derived from an EMBL/GenBank/DDBJ whole genome shotgun (WGS) entry which is preliminary data.</text>
</comment>
<keyword evidence="2" id="KW-1133">Transmembrane helix</keyword>
<dbReference type="EMBL" id="JBAMMX010000020">
    <property type="protein sequence ID" value="KAK6920611.1"/>
    <property type="molecule type" value="Genomic_DNA"/>
</dbReference>
<feature type="domain" description="Glyoxal oxidase N-terminal" evidence="3">
    <location>
        <begin position="50"/>
        <end position="154"/>
    </location>
</feature>